<organism evidence="1 2">
    <name type="scientific">Microbispora catharanthi</name>
    <dbReference type="NCBI Taxonomy" id="1712871"/>
    <lineage>
        <taxon>Bacteria</taxon>
        <taxon>Bacillati</taxon>
        <taxon>Actinomycetota</taxon>
        <taxon>Actinomycetes</taxon>
        <taxon>Streptosporangiales</taxon>
        <taxon>Streptosporangiaceae</taxon>
        <taxon>Microbispora</taxon>
    </lineage>
</organism>
<evidence type="ECO:0008006" key="3">
    <source>
        <dbReference type="Google" id="ProtNLM"/>
    </source>
</evidence>
<dbReference type="EMBL" id="VDMA02000034">
    <property type="protein sequence ID" value="KAB8175670.1"/>
    <property type="molecule type" value="Genomic_DNA"/>
</dbReference>
<sequence length="111" mass="11993">MIARIWRASATPEGADGYERHFTASVLPSLRDVDGHRGAYLLRRGAADGRVEIQVMTLRDSMDAIRRFAGDDPGTAVVEPAARAVLLGYDTTVTHHTVAHHTGVVSDGDLQ</sequence>
<dbReference type="Proteomes" id="UP000313066">
    <property type="component" value="Unassembled WGS sequence"/>
</dbReference>
<dbReference type="InterPro" id="IPR011008">
    <property type="entry name" value="Dimeric_a/b-barrel"/>
</dbReference>
<evidence type="ECO:0000313" key="1">
    <source>
        <dbReference type="EMBL" id="KAB8175670.1"/>
    </source>
</evidence>
<evidence type="ECO:0000313" key="2">
    <source>
        <dbReference type="Proteomes" id="UP000313066"/>
    </source>
</evidence>
<protein>
    <recommendedName>
        <fullName evidence="3">ABM domain-containing protein</fullName>
    </recommendedName>
</protein>
<dbReference type="RefSeq" id="WP_139580287.1">
    <property type="nucleotide sequence ID" value="NZ_VDMA02000034.1"/>
</dbReference>
<keyword evidence="2" id="KW-1185">Reference proteome</keyword>
<reference evidence="1 2" key="1">
    <citation type="submission" date="2019-10" db="EMBL/GenBank/DDBJ databases">
        <title>Nonomuraea sp. nov., isolated from Phyllanthus amarus.</title>
        <authorList>
            <person name="Klykleung N."/>
            <person name="Tanasupawat S."/>
        </authorList>
    </citation>
    <scope>NUCLEOTIDE SEQUENCE [LARGE SCALE GENOMIC DNA]</scope>
    <source>
        <strain evidence="1 2">CR1-09</strain>
    </source>
</reference>
<name>A0A5N6B645_9ACTN</name>
<dbReference type="AlphaFoldDB" id="A0A5N6B645"/>
<accession>A0A5N6B645</accession>
<dbReference type="SUPFAM" id="SSF54909">
    <property type="entry name" value="Dimeric alpha+beta barrel"/>
    <property type="match status" value="1"/>
</dbReference>
<comment type="caution">
    <text evidence="1">The sequence shown here is derived from an EMBL/GenBank/DDBJ whole genome shotgun (WGS) entry which is preliminary data.</text>
</comment>
<proteinExistence type="predicted"/>
<gene>
    <name evidence="1" type="ORF">FH610_039100</name>
</gene>